<protein>
    <submittedName>
        <fullName evidence="2">Uncharacterized protein</fullName>
    </submittedName>
</protein>
<accession>A0A6C0HPP2</accession>
<feature type="transmembrane region" description="Helical" evidence="1">
    <location>
        <begin position="158"/>
        <end position="179"/>
    </location>
</feature>
<sequence>MEKEPKDGLLDAIKDVLREKDAQKSTPIFVSLLVIGVFVKMTLAYGLTSEDGSTGEANALIWGYGIAVFSLLGIIFVNIKKGSDDWNSLQRLPWALLLTLVLMMWMIALNVKYFTAINKKAVPPEYFLWSYYSSILVICLIFFSVIQYLQKGPGNAQLASYTAIFAFFNVLLVGIQQIVLDCFYVDG</sequence>
<evidence type="ECO:0000256" key="1">
    <source>
        <dbReference type="SAM" id="Phobius"/>
    </source>
</evidence>
<keyword evidence="1" id="KW-0812">Transmembrane</keyword>
<reference evidence="2" key="1">
    <citation type="journal article" date="2020" name="Nature">
        <title>Giant virus diversity and host interactions through global metagenomics.</title>
        <authorList>
            <person name="Schulz F."/>
            <person name="Roux S."/>
            <person name="Paez-Espino D."/>
            <person name="Jungbluth S."/>
            <person name="Walsh D.A."/>
            <person name="Denef V.J."/>
            <person name="McMahon K.D."/>
            <person name="Konstantinidis K.T."/>
            <person name="Eloe-Fadrosh E.A."/>
            <person name="Kyrpides N.C."/>
            <person name="Woyke T."/>
        </authorList>
    </citation>
    <scope>NUCLEOTIDE SEQUENCE</scope>
    <source>
        <strain evidence="2">GVMAG-M-3300023184-160</strain>
    </source>
</reference>
<dbReference type="EMBL" id="MN739996">
    <property type="protein sequence ID" value="QHT82116.1"/>
    <property type="molecule type" value="Genomic_DNA"/>
</dbReference>
<keyword evidence="1" id="KW-0472">Membrane</keyword>
<keyword evidence="1" id="KW-1133">Transmembrane helix</keyword>
<name>A0A6C0HPP2_9ZZZZ</name>
<feature type="transmembrane region" description="Helical" evidence="1">
    <location>
        <begin position="59"/>
        <end position="79"/>
    </location>
</feature>
<evidence type="ECO:0000313" key="2">
    <source>
        <dbReference type="EMBL" id="QHT82116.1"/>
    </source>
</evidence>
<feature type="transmembrane region" description="Helical" evidence="1">
    <location>
        <begin position="91"/>
        <end position="114"/>
    </location>
</feature>
<organism evidence="2">
    <name type="scientific">viral metagenome</name>
    <dbReference type="NCBI Taxonomy" id="1070528"/>
    <lineage>
        <taxon>unclassified sequences</taxon>
        <taxon>metagenomes</taxon>
        <taxon>organismal metagenomes</taxon>
    </lineage>
</organism>
<feature type="transmembrane region" description="Helical" evidence="1">
    <location>
        <begin position="28"/>
        <end position="47"/>
    </location>
</feature>
<dbReference type="AlphaFoldDB" id="A0A6C0HPP2"/>
<proteinExistence type="predicted"/>
<feature type="transmembrane region" description="Helical" evidence="1">
    <location>
        <begin position="126"/>
        <end position="146"/>
    </location>
</feature>